<dbReference type="EMBL" id="HACG01042588">
    <property type="protein sequence ID" value="CEK89453.1"/>
    <property type="molecule type" value="Transcribed_RNA"/>
</dbReference>
<dbReference type="InterPro" id="IPR051423">
    <property type="entry name" value="CD225/Dispanin"/>
</dbReference>
<dbReference type="PANTHER" id="PTHR14948">
    <property type="entry name" value="NG5"/>
    <property type="match status" value="1"/>
</dbReference>
<feature type="non-terminal residue" evidence="7">
    <location>
        <position position="1"/>
    </location>
</feature>
<evidence type="ECO:0000256" key="3">
    <source>
        <dbReference type="ARBA" id="ARBA00022692"/>
    </source>
</evidence>
<proteinExistence type="inferred from homology"/>
<reference evidence="7" key="1">
    <citation type="submission" date="2014-12" db="EMBL/GenBank/DDBJ databases">
        <title>Insight into the proteome of Arion vulgaris.</title>
        <authorList>
            <person name="Aradska J."/>
            <person name="Bulat T."/>
            <person name="Smidak R."/>
            <person name="Sarate P."/>
            <person name="Gangsoo J."/>
            <person name="Sialana F."/>
            <person name="Bilban M."/>
            <person name="Lubec G."/>
        </authorList>
    </citation>
    <scope>NUCLEOTIDE SEQUENCE</scope>
    <source>
        <tissue evidence="7">Skin</tissue>
    </source>
</reference>
<evidence type="ECO:0000256" key="4">
    <source>
        <dbReference type="ARBA" id="ARBA00022989"/>
    </source>
</evidence>
<sequence>KPGFENTVHSTQYKKEVRYHQGLLKLKLICQNCFVLVEGSTCRFQFNKMENKQDNSHKYNAGENLELDNPVYFLESSYRDSSYSAPPYTESPINLYASNSGAPYTGAQYTRAPYTNASNTFAPYLKTPHPGAPFSQHSSSAVLVEQTRQTNTVIVRETESNMGLALFACLCCFWPLGLIAIFKANDSQNSLARGDLEGAAARGREARNYSLWSIVVAIMGATIYIIIHFAVLH</sequence>
<evidence type="ECO:0000256" key="5">
    <source>
        <dbReference type="ARBA" id="ARBA00023136"/>
    </source>
</evidence>
<comment type="similarity">
    <text evidence="2">Belongs to the CD225/Dispanin family.</text>
</comment>
<evidence type="ECO:0000313" key="7">
    <source>
        <dbReference type="EMBL" id="CEK89453.1"/>
    </source>
</evidence>
<evidence type="ECO:0000256" key="1">
    <source>
        <dbReference type="ARBA" id="ARBA00004370"/>
    </source>
</evidence>
<evidence type="ECO:0000256" key="6">
    <source>
        <dbReference type="SAM" id="Phobius"/>
    </source>
</evidence>
<feature type="transmembrane region" description="Helical" evidence="6">
    <location>
        <begin position="211"/>
        <end position="231"/>
    </location>
</feature>
<dbReference type="GO" id="GO:0016020">
    <property type="term" value="C:membrane"/>
    <property type="evidence" value="ECO:0007669"/>
    <property type="project" value="UniProtKB-SubCell"/>
</dbReference>
<keyword evidence="3 6" id="KW-0812">Transmembrane</keyword>
<protein>
    <submittedName>
        <fullName evidence="7">Uncharacterized protein</fullName>
    </submittedName>
</protein>
<dbReference type="AlphaFoldDB" id="A0A0B7B8Y7"/>
<comment type="subcellular location">
    <subcellularLocation>
        <location evidence="1">Membrane</location>
    </subcellularLocation>
</comment>
<dbReference type="Pfam" id="PF04505">
    <property type="entry name" value="CD225"/>
    <property type="match status" value="1"/>
</dbReference>
<accession>A0A0B7B8Y7</accession>
<gene>
    <name evidence="7" type="primary">ORF171070</name>
</gene>
<keyword evidence="4 6" id="KW-1133">Transmembrane helix</keyword>
<name>A0A0B7B8Y7_9EUPU</name>
<keyword evidence="5 6" id="KW-0472">Membrane</keyword>
<dbReference type="InterPro" id="IPR007593">
    <property type="entry name" value="CD225/Dispanin_fam"/>
</dbReference>
<feature type="transmembrane region" description="Helical" evidence="6">
    <location>
        <begin position="162"/>
        <end position="182"/>
    </location>
</feature>
<organism evidence="7">
    <name type="scientific">Arion vulgaris</name>
    <dbReference type="NCBI Taxonomy" id="1028688"/>
    <lineage>
        <taxon>Eukaryota</taxon>
        <taxon>Metazoa</taxon>
        <taxon>Spiralia</taxon>
        <taxon>Lophotrochozoa</taxon>
        <taxon>Mollusca</taxon>
        <taxon>Gastropoda</taxon>
        <taxon>Heterobranchia</taxon>
        <taxon>Euthyneura</taxon>
        <taxon>Panpulmonata</taxon>
        <taxon>Eupulmonata</taxon>
        <taxon>Stylommatophora</taxon>
        <taxon>Helicina</taxon>
        <taxon>Arionoidea</taxon>
        <taxon>Arionidae</taxon>
        <taxon>Arion</taxon>
    </lineage>
</organism>
<evidence type="ECO:0000256" key="2">
    <source>
        <dbReference type="ARBA" id="ARBA00006843"/>
    </source>
</evidence>
<dbReference type="PANTHER" id="PTHR14948:SF25">
    <property type="entry name" value="DUF4190 DOMAIN-CONTAINING PROTEIN"/>
    <property type="match status" value="1"/>
</dbReference>